<feature type="compositionally biased region" description="Basic and acidic residues" evidence="1">
    <location>
        <begin position="107"/>
        <end position="118"/>
    </location>
</feature>
<reference evidence="2 3" key="1">
    <citation type="submission" date="2018-04" db="EMBL/GenBank/DDBJ databases">
        <title>The genome of golden apple snail Pomacea canaliculata provides insight into stress tolerance and invasive adaptation.</title>
        <authorList>
            <person name="Liu C."/>
            <person name="Liu B."/>
            <person name="Ren Y."/>
            <person name="Zhang Y."/>
            <person name="Wang H."/>
            <person name="Li S."/>
            <person name="Jiang F."/>
            <person name="Yin L."/>
            <person name="Zhang G."/>
            <person name="Qian W."/>
            <person name="Fan W."/>
        </authorList>
    </citation>
    <scope>NUCLEOTIDE SEQUENCE [LARGE SCALE GENOMIC DNA]</scope>
    <source>
        <strain evidence="2">SZHN2017</strain>
        <tissue evidence="2">Muscle</tissue>
    </source>
</reference>
<proteinExistence type="predicted"/>
<feature type="compositionally biased region" description="Low complexity" evidence="1">
    <location>
        <begin position="65"/>
        <end position="91"/>
    </location>
</feature>
<feature type="compositionally biased region" description="Basic and acidic residues" evidence="1">
    <location>
        <begin position="55"/>
        <end position="64"/>
    </location>
</feature>
<name>A0A2T7P9X2_POMCA</name>
<feature type="region of interest" description="Disordered" evidence="1">
    <location>
        <begin position="55"/>
        <end position="118"/>
    </location>
</feature>
<dbReference type="AlphaFoldDB" id="A0A2T7P9X2"/>
<keyword evidence="3" id="KW-1185">Reference proteome</keyword>
<evidence type="ECO:0000313" key="3">
    <source>
        <dbReference type="Proteomes" id="UP000245119"/>
    </source>
</evidence>
<protein>
    <submittedName>
        <fullName evidence="2">Uncharacterized protein</fullName>
    </submittedName>
</protein>
<dbReference type="EMBL" id="PZQS01000005">
    <property type="protein sequence ID" value="PVD30217.1"/>
    <property type="molecule type" value="Genomic_DNA"/>
</dbReference>
<organism evidence="2 3">
    <name type="scientific">Pomacea canaliculata</name>
    <name type="common">Golden apple snail</name>
    <dbReference type="NCBI Taxonomy" id="400727"/>
    <lineage>
        <taxon>Eukaryota</taxon>
        <taxon>Metazoa</taxon>
        <taxon>Spiralia</taxon>
        <taxon>Lophotrochozoa</taxon>
        <taxon>Mollusca</taxon>
        <taxon>Gastropoda</taxon>
        <taxon>Caenogastropoda</taxon>
        <taxon>Architaenioglossa</taxon>
        <taxon>Ampullarioidea</taxon>
        <taxon>Ampullariidae</taxon>
        <taxon>Pomacea</taxon>
    </lineage>
</organism>
<evidence type="ECO:0000256" key="1">
    <source>
        <dbReference type="SAM" id="MobiDB-lite"/>
    </source>
</evidence>
<feature type="region of interest" description="Disordered" evidence="1">
    <location>
        <begin position="1"/>
        <end position="37"/>
    </location>
</feature>
<dbReference type="OrthoDB" id="10024657at2759"/>
<gene>
    <name evidence="2" type="ORF">C0Q70_09479</name>
</gene>
<evidence type="ECO:0000313" key="2">
    <source>
        <dbReference type="EMBL" id="PVD30217.1"/>
    </source>
</evidence>
<sequence length="363" mass="39646">MAENDTATLDPDEGGDVNTTAEAAPQRVPADLASPVIPPATVVPPTIAYTSTDLQHLHTRDRTPLARTTSTPTTTVTIATTTTTSLAKPTTGKVSGSRAESGPSSHYDSEEPERRPSLEVDLSSGAIQGDNIQGMTWSTPLYPPRNTSLRRARVRMGKAKRETRAKETGCRLQGVLKFTFTPPARPSKHLPSRYYHTRGRLQSSSQVDNASSAQKGSRQELQLDLWFQSPRSWVFNLGDSIANNGFSGDGAVQENDCEAQGYGTDFAVYGSDKHVNARQKLLQSKRNFIYDRITLVVSDQTVSWNNHRGESASLRDPSLFALAGQSDNQGDVNYDVYLGLNRVIDGDYRSGQGLCKVVATWLK</sequence>
<accession>A0A2T7P9X2</accession>
<dbReference type="Proteomes" id="UP000245119">
    <property type="component" value="Linkage Group LG5"/>
</dbReference>
<comment type="caution">
    <text evidence="2">The sequence shown here is derived from an EMBL/GenBank/DDBJ whole genome shotgun (WGS) entry which is preliminary data.</text>
</comment>